<dbReference type="Pfam" id="PF04339">
    <property type="entry name" value="FemAB_like"/>
    <property type="match status" value="1"/>
</dbReference>
<dbReference type="InterPro" id="IPR016181">
    <property type="entry name" value="Acyl_CoA_acyltransferase"/>
</dbReference>
<evidence type="ECO:0000313" key="1">
    <source>
        <dbReference type="EMBL" id="GII94600.1"/>
    </source>
</evidence>
<evidence type="ECO:0008006" key="3">
    <source>
        <dbReference type="Google" id="ProtNLM"/>
    </source>
</evidence>
<dbReference type="AlphaFoldDB" id="A0A919RIP8"/>
<dbReference type="InterPro" id="IPR007434">
    <property type="entry name" value="FemAB-like"/>
</dbReference>
<reference evidence="1" key="1">
    <citation type="submission" date="2021-01" db="EMBL/GenBank/DDBJ databases">
        <title>Whole genome shotgun sequence of Sinosporangium siamense NBRC 109515.</title>
        <authorList>
            <person name="Komaki H."/>
            <person name="Tamura T."/>
        </authorList>
    </citation>
    <scope>NUCLEOTIDE SEQUENCE</scope>
    <source>
        <strain evidence="1">NBRC 109515</strain>
    </source>
</reference>
<dbReference type="EMBL" id="BOOW01000030">
    <property type="protein sequence ID" value="GII94600.1"/>
    <property type="molecule type" value="Genomic_DNA"/>
</dbReference>
<name>A0A919RIP8_9ACTN</name>
<dbReference type="Proteomes" id="UP000606172">
    <property type="component" value="Unassembled WGS sequence"/>
</dbReference>
<protein>
    <recommendedName>
        <fullName evidence="3">GNAT family N-acetyltransferase</fullName>
    </recommendedName>
</protein>
<organism evidence="1 2">
    <name type="scientific">Sinosporangium siamense</name>
    <dbReference type="NCBI Taxonomy" id="1367973"/>
    <lineage>
        <taxon>Bacteria</taxon>
        <taxon>Bacillati</taxon>
        <taxon>Actinomycetota</taxon>
        <taxon>Actinomycetes</taxon>
        <taxon>Streptosporangiales</taxon>
        <taxon>Streptosporangiaceae</taxon>
        <taxon>Sinosporangium</taxon>
    </lineage>
</organism>
<gene>
    <name evidence="1" type="ORF">Ssi02_48310</name>
</gene>
<accession>A0A919RIP8</accession>
<proteinExistence type="predicted"/>
<keyword evidence="2" id="KW-1185">Reference proteome</keyword>
<dbReference type="SUPFAM" id="SSF55729">
    <property type="entry name" value="Acyl-CoA N-acyltransferases (Nat)"/>
    <property type="match status" value="1"/>
</dbReference>
<dbReference type="RefSeq" id="WP_204029233.1">
    <property type="nucleotide sequence ID" value="NZ_BOOW01000030.1"/>
</dbReference>
<evidence type="ECO:0000313" key="2">
    <source>
        <dbReference type="Proteomes" id="UP000606172"/>
    </source>
</evidence>
<sequence>MRQTEIHVAGAVPDSADWASAVAGGPPQLSARWLTCHAASFDRPSEYAIAYVGGRPAAAAVFHVRFDTDHHTKYRLSNLQPGCRSAEPSLVVVAPSSYVSGLHVACGVAAREAGFAVRALVAELRRRAADAGATTLLFPHIADPAPGWLREEVAEEGALFPMSDSAYLDLRRISTFDDYLATLPAKRKRETARERRAFTAAGLSVEVAGEVPITPALLERQVAHYRRHGLEADRERVAGQFLALQKDYAGRLHHVTVLRDGAEAIGHVLAVEEGEWLIPKLAGFTGREGFGYFEATYYTMIDLALRSTACERIDYGGAAIEAKVRRGCRIRPLQGALLSTT</sequence>
<comment type="caution">
    <text evidence="1">The sequence shown here is derived from an EMBL/GenBank/DDBJ whole genome shotgun (WGS) entry which is preliminary data.</text>
</comment>